<dbReference type="InterPro" id="IPR055629">
    <property type="entry name" value="DUF7205"/>
</dbReference>
<name>A0A0D7CGE7_9ACTN</name>
<comment type="caution">
    <text evidence="1">The sequence shown here is derived from an EMBL/GenBank/DDBJ whole genome shotgun (WGS) entry which is preliminary data.</text>
</comment>
<dbReference type="Pfam" id="PF23835">
    <property type="entry name" value="DUF7205"/>
    <property type="match status" value="1"/>
</dbReference>
<dbReference type="PATRIC" id="fig|1240678.4.peg.7702"/>
<dbReference type="Proteomes" id="UP000032458">
    <property type="component" value="Unassembled WGS sequence"/>
</dbReference>
<keyword evidence="2" id="KW-1185">Reference proteome</keyword>
<protein>
    <submittedName>
        <fullName evidence="1">Uncharacterized protein</fullName>
    </submittedName>
</protein>
<gene>
    <name evidence="1" type="ORF">SNA_36150</name>
</gene>
<accession>A0A0D7CGE7</accession>
<reference evidence="1 2" key="1">
    <citation type="submission" date="2014-09" db="EMBL/GenBank/DDBJ databases">
        <title>Draft genome sequence of Streptomyces natalensis ATCC 27448, producer of the antifungal pimaricin.</title>
        <authorList>
            <person name="Mendes M.V."/>
            <person name="Beites T."/>
            <person name="Pires S."/>
            <person name="Santos C.L."/>
            <person name="Moradas-Ferreira P."/>
        </authorList>
    </citation>
    <scope>NUCLEOTIDE SEQUENCE [LARGE SCALE GENOMIC DNA]</scope>
    <source>
        <strain evidence="1 2">ATCC 27448</strain>
    </source>
</reference>
<evidence type="ECO:0000313" key="2">
    <source>
        <dbReference type="Proteomes" id="UP000032458"/>
    </source>
</evidence>
<dbReference type="AlphaFoldDB" id="A0A0D7CGE7"/>
<dbReference type="EMBL" id="JRKI01000061">
    <property type="protein sequence ID" value="KIZ14502.1"/>
    <property type="molecule type" value="Genomic_DNA"/>
</dbReference>
<evidence type="ECO:0000313" key="1">
    <source>
        <dbReference type="EMBL" id="KIZ14502.1"/>
    </source>
</evidence>
<sequence>MRRVRLSKRGHIHDFTGAPIVVGDTVVYATRQANRVRMTEAVILKTTSAIIGGRVVPLLKVKPTGQESGFVRRRSFRVETIAAEHVAVTIPGDDI</sequence>
<organism evidence="1 2">
    <name type="scientific">Streptomyces natalensis ATCC 27448</name>
    <dbReference type="NCBI Taxonomy" id="1240678"/>
    <lineage>
        <taxon>Bacteria</taxon>
        <taxon>Bacillati</taxon>
        <taxon>Actinomycetota</taxon>
        <taxon>Actinomycetes</taxon>
        <taxon>Kitasatosporales</taxon>
        <taxon>Streptomycetaceae</taxon>
        <taxon>Streptomyces</taxon>
    </lineage>
</organism>
<proteinExistence type="predicted"/>